<evidence type="ECO:0000313" key="3">
    <source>
        <dbReference type="Proteomes" id="UP000474175"/>
    </source>
</evidence>
<evidence type="ECO:0000259" key="1">
    <source>
        <dbReference type="Pfam" id="PF19573"/>
    </source>
</evidence>
<evidence type="ECO:0000313" key="2">
    <source>
        <dbReference type="EMBL" id="NDU95563.1"/>
    </source>
</evidence>
<protein>
    <submittedName>
        <fullName evidence="2">Outer membrane beta-barrel protein</fullName>
    </submittedName>
</protein>
<gene>
    <name evidence="2" type="ORF">GK108_11815</name>
</gene>
<comment type="caution">
    <text evidence="2">The sequence shown here is derived from an EMBL/GenBank/DDBJ whole genome shotgun (WGS) entry which is preliminary data.</text>
</comment>
<name>A0A6L9L9U0_9BACT</name>
<dbReference type="AlphaFoldDB" id="A0A6L9L9U0"/>
<keyword evidence="3" id="KW-1185">Reference proteome</keyword>
<proteinExistence type="predicted"/>
<dbReference type="SUPFAM" id="SSF56925">
    <property type="entry name" value="OMPA-like"/>
    <property type="match status" value="1"/>
</dbReference>
<dbReference type="Gene3D" id="2.40.160.20">
    <property type="match status" value="1"/>
</dbReference>
<feature type="domain" description="DUF6089" evidence="1">
    <location>
        <begin position="203"/>
        <end position="239"/>
    </location>
</feature>
<feature type="domain" description="DUF6089" evidence="1">
    <location>
        <begin position="42"/>
        <end position="159"/>
    </location>
</feature>
<dbReference type="InterPro" id="IPR011250">
    <property type="entry name" value="OMP/PagP_B-barrel"/>
</dbReference>
<reference evidence="2 3" key="1">
    <citation type="submission" date="2020-02" db="EMBL/GenBank/DDBJ databases">
        <title>Draft genome sequence of two Spirosoma agri KCTC 52727 and Spirosoma terrae KCTC 52035.</title>
        <authorList>
            <person name="Rojas J."/>
            <person name="Ambika Manirajan B."/>
            <person name="Suarez C."/>
            <person name="Ratering S."/>
            <person name="Schnell S."/>
        </authorList>
    </citation>
    <scope>NUCLEOTIDE SEQUENCE [LARGE SCALE GENOMIC DNA]</scope>
    <source>
        <strain evidence="2 3">KCTC 52035</strain>
    </source>
</reference>
<organism evidence="2 3">
    <name type="scientific">Spirosoma terrae</name>
    <dbReference type="NCBI Taxonomy" id="1968276"/>
    <lineage>
        <taxon>Bacteria</taxon>
        <taxon>Pseudomonadati</taxon>
        <taxon>Bacteroidota</taxon>
        <taxon>Cytophagia</taxon>
        <taxon>Cytophagales</taxon>
        <taxon>Cytophagaceae</taxon>
        <taxon>Spirosoma</taxon>
    </lineage>
</organism>
<dbReference type="EMBL" id="JAAFZH010000004">
    <property type="protein sequence ID" value="NDU95563.1"/>
    <property type="molecule type" value="Genomic_DNA"/>
</dbReference>
<accession>A0A6L9L9U0</accession>
<dbReference type="Pfam" id="PF19573">
    <property type="entry name" value="DUF6089"/>
    <property type="match status" value="2"/>
</dbReference>
<dbReference type="RefSeq" id="WP_163947835.1">
    <property type="nucleotide sequence ID" value="NZ_JAAFZH010000004.1"/>
</dbReference>
<sequence length="342" mass="38675">MKRYHYLAASILTGISLLSNTSDSKAQRRPNTNFVPYSSVSFGVGSSHYYGDLAGYRQFIRATYIMPRWNLGLGYTRQFTPHFAARAMFTWARIAGDDYTFNKNNIEKNLVQYARNLHFRNDLKEFAVSGIYNFVADGRNSNVRAKLTPYLFGGVALLAHSPEARTPVAEEAAPYEAQKWVKLQPLHTEGQGQPGYDKPYSLVTVAIPVGIGLRYRLNENFNLGFELGYRYTFTDYLDDVGGPYADPSVLQGLATKMADRRTQHYDSRYKNPVERYQVLVDLYNNPSTSPELKQQISDALQTNAVPRGSASNILGFLNDGYVLTSFQIHYIIPTKIKCPPIR</sequence>
<dbReference type="InterPro" id="IPR045743">
    <property type="entry name" value="DUF6089"/>
</dbReference>
<dbReference type="Proteomes" id="UP000474175">
    <property type="component" value="Unassembled WGS sequence"/>
</dbReference>